<evidence type="ECO:0000313" key="2">
    <source>
        <dbReference type="EMBL" id="BBY22237.1"/>
    </source>
</evidence>
<dbReference type="KEGG" id="msto:MSTO_24420"/>
<feature type="domain" description="LnmK N-terminal" evidence="1">
    <location>
        <begin position="34"/>
        <end position="206"/>
    </location>
</feature>
<dbReference type="EMBL" id="AP022587">
    <property type="protein sequence ID" value="BBY22237.1"/>
    <property type="molecule type" value="Genomic_DNA"/>
</dbReference>
<sequence>MLSGEHATTAMAPPAPDKECLTDAVSIGSNATITRTVTVRPSMCGANALFLAQVGDWTWETVALLCGIDPFRARTRTDDPTYLSFFYIDAHGDNQFHLQTPTFGDRLHVVSRCFDYGPESVLTIHRIATTDAGLPDTLEAAEPFQRRRARCLYIHNFNRWIRREGDTNNSLELTSPRGFNHTALPKLPTEFSPRIAYDTARRLGRFSIDQSVAAPTADDVWVIDRVTDPARDINAVGLLYFASYSALVDSALGDVWRALGRSNRSFLGRRSIRTRICLLGNVESGIALRLTVVRHVVAGGERFDIEMVTEEGRRIAIAAIEYAALEPNSTPNAGIGR</sequence>
<dbReference type="Gene3D" id="3.10.129.10">
    <property type="entry name" value="Hotdog Thioesterase"/>
    <property type="match status" value="1"/>
</dbReference>
<dbReference type="InterPro" id="IPR024091">
    <property type="entry name" value="LnmK-like_bifun_acyl/decarbox"/>
</dbReference>
<proteinExistence type="predicted"/>
<dbReference type="AlphaFoldDB" id="A0A7I7Q853"/>
<dbReference type="RefSeq" id="WP_232073765.1">
    <property type="nucleotide sequence ID" value="NZ_AP022587.1"/>
</dbReference>
<organism evidence="2 3">
    <name type="scientific">Mycobacterium stomatepiae</name>
    <dbReference type="NCBI Taxonomy" id="470076"/>
    <lineage>
        <taxon>Bacteria</taxon>
        <taxon>Bacillati</taxon>
        <taxon>Actinomycetota</taxon>
        <taxon>Actinomycetes</taxon>
        <taxon>Mycobacteriales</taxon>
        <taxon>Mycobacteriaceae</taxon>
        <taxon>Mycobacterium</taxon>
        <taxon>Mycobacterium simiae complex</taxon>
    </lineage>
</organism>
<dbReference type="NCBIfam" id="TIGR04098">
    <property type="entry name" value="LnmK_bifunc"/>
    <property type="match status" value="1"/>
</dbReference>
<protein>
    <recommendedName>
        <fullName evidence="1">LnmK N-terminal domain-containing protein</fullName>
    </recommendedName>
</protein>
<dbReference type="InterPro" id="IPR040718">
    <property type="entry name" value="LnmK_N_HDF"/>
</dbReference>
<keyword evidence="3" id="KW-1185">Reference proteome</keyword>
<dbReference type="Proteomes" id="UP000467130">
    <property type="component" value="Chromosome"/>
</dbReference>
<dbReference type="Pfam" id="PF18238">
    <property type="entry name" value="LnmK_N_HDF"/>
    <property type="match status" value="1"/>
</dbReference>
<gene>
    <name evidence="2" type="ORF">MSTO_24420</name>
</gene>
<reference evidence="2 3" key="1">
    <citation type="journal article" date="2019" name="Emerg. Microbes Infect.">
        <title>Comprehensive subspecies identification of 175 nontuberculous mycobacteria species based on 7547 genomic profiles.</title>
        <authorList>
            <person name="Matsumoto Y."/>
            <person name="Kinjo T."/>
            <person name="Motooka D."/>
            <person name="Nabeya D."/>
            <person name="Jung N."/>
            <person name="Uechi K."/>
            <person name="Horii T."/>
            <person name="Iida T."/>
            <person name="Fujita J."/>
            <person name="Nakamura S."/>
        </authorList>
    </citation>
    <scope>NUCLEOTIDE SEQUENCE [LARGE SCALE GENOMIC DNA]</scope>
    <source>
        <strain evidence="2 3">JCM 17783</strain>
    </source>
</reference>
<accession>A0A7I7Q853</accession>
<name>A0A7I7Q853_9MYCO</name>
<evidence type="ECO:0000259" key="1">
    <source>
        <dbReference type="Pfam" id="PF18238"/>
    </source>
</evidence>
<evidence type="ECO:0000313" key="3">
    <source>
        <dbReference type="Proteomes" id="UP000467130"/>
    </source>
</evidence>